<dbReference type="AlphaFoldDB" id="A0A9W7DL96"/>
<sequence length="479" mass="54291">MTDVPWSWTEREREGDVDFKSFSKDWMGEVCKQGLKLHIVLRVNELPPWIPENELDELSERGFEKREKCNKVFKSTSMGSTRAMKMVNQFVAKSIEFYTSEYGDCVESFSPTLNNELETRYTQERDCMRDFNHGMLLKFEKWQQDRNFESVIEPADYHLQCSPIVTVELQRWWDFRNDVLAEVYGNLCGLVSNANRRCLLHIGEFFSSTDRINGNAISSLLAMPQVTDLTMDSNMALWGGPVSPSVVGILIDASRKAGKIIHYEAATERIFPCDDHGKIAHNEEGAGILAAAKLMYNEAINRALESGVDALGFTNLCEPSFISEFLPGEGKTELLSLRSARSPEILPTAIIYLPFRIFAAVDRQIAGVESIDGVKCDRPALPCWHPSFSKLPKFGAGLKLLDGCAQDIYQFKLMEVWDSLRLRHERVSIVIEAEGLDDEQLLSEVKEIIHINIKGVPSEFSERGLIKESIKERFISVTL</sequence>
<proteinExistence type="predicted"/>
<gene>
    <name evidence="1" type="ORF">TL16_g00134</name>
</gene>
<reference evidence="2" key="1">
    <citation type="journal article" date="2023" name="Commun. Biol.">
        <title>Genome analysis of Parmales, the sister group of diatoms, reveals the evolutionary specialization of diatoms from phago-mixotrophs to photoautotrophs.</title>
        <authorList>
            <person name="Ban H."/>
            <person name="Sato S."/>
            <person name="Yoshikawa S."/>
            <person name="Yamada K."/>
            <person name="Nakamura Y."/>
            <person name="Ichinomiya M."/>
            <person name="Sato N."/>
            <person name="Blanc-Mathieu R."/>
            <person name="Endo H."/>
            <person name="Kuwata A."/>
            <person name="Ogata H."/>
        </authorList>
    </citation>
    <scope>NUCLEOTIDE SEQUENCE [LARGE SCALE GENOMIC DNA]</scope>
</reference>
<protein>
    <recommendedName>
        <fullName evidence="3">Glycoside hydrolase family 42 N-terminal domain-containing protein</fullName>
    </recommendedName>
</protein>
<evidence type="ECO:0000313" key="2">
    <source>
        <dbReference type="Proteomes" id="UP001162640"/>
    </source>
</evidence>
<dbReference type="EMBL" id="BLQM01000002">
    <property type="protein sequence ID" value="GMH47719.1"/>
    <property type="molecule type" value="Genomic_DNA"/>
</dbReference>
<accession>A0A9W7DL96</accession>
<comment type="caution">
    <text evidence="1">The sequence shown here is derived from an EMBL/GenBank/DDBJ whole genome shotgun (WGS) entry which is preliminary data.</text>
</comment>
<dbReference type="Gene3D" id="3.20.20.80">
    <property type="entry name" value="Glycosidases"/>
    <property type="match status" value="1"/>
</dbReference>
<organism evidence="1 2">
    <name type="scientific">Triparma laevis f. inornata</name>
    <dbReference type="NCBI Taxonomy" id="1714386"/>
    <lineage>
        <taxon>Eukaryota</taxon>
        <taxon>Sar</taxon>
        <taxon>Stramenopiles</taxon>
        <taxon>Ochrophyta</taxon>
        <taxon>Bolidophyceae</taxon>
        <taxon>Parmales</taxon>
        <taxon>Triparmaceae</taxon>
        <taxon>Triparma</taxon>
    </lineage>
</organism>
<dbReference type="Proteomes" id="UP001162640">
    <property type="component" value="Unassembled WGS sequence"/>
</dbReference>
<name>A0A9W7DL96_9STRA</name>
<evidence type="ECO:0008006" key="3">
    <source>
        <dbReference type="Google" id="ProtNLM"/>
    </source>
</evidence>
<evidence type="ECO:0000313" key="1">
    <source>
        <dbReference type="EMBL" id="GMH47719.1"/>
    </source>
</evidence>